<gene>
    <name evidence="2" type="ORF">H103_01170</name>
</gene>
<feature type="transmembrane region" description="Helical" evidence="1">
    <location>
        <begin position="28"/>
        <end position="49"/>
    </location>
</feature>
<feature type="transmembrane region" description="Helical" evidence="1">
    <location>
        <begin position="268"/>
        <end position="289"/>
    </location>
</feature>
<keyword evidence="1" id="KW-0812">Transmembrane</keyword>
<dbReference type="PANTHER" id="PTHR10556">
    <property type="entry name" value="3-OXO-5-ALPHA-STEROID 4-DEHYDROGENASE"/>
    <property type="match status" value="1"/>
</dbReference>
<dbReference type="PROSITE" id="PS50244">
    <property type="entry name" value="S5A_REDUCTASE"/>
    <property type="match status" value="1"/>
</dbReference>
<feature type="transmembrane region" description="Helical" evidence="1">
    <location>
        <begin position="309"/>
        <end position="334"/>
    </location>
</feature>
<dbReference type="HOGENOM" id="CLU_065395_0_0_1"/>
<keyword evidence="1" id="KW-1133">Transmembrane helix</keyword>
<feature type="transmembrane region" description="Helical" evidence="1">
    <location>
        <begin position="137"/>
        <end position="156"/>
    </location>
</feature>
<dbReference type="OrthoDB" id="5788137at2759"/>
<dbReference type="AlphaFoldDB" id="A0A022WDR0"/>
<feature type="transmembrane region" description="Helical" evidence="1">
    <location>
        <begin position="188"/>
        <end position="208"/>
    </location>
</feature>
<dbReference type="Proteomes" id="UP000023758">
    <property type="component" value="Unassembled WGS sequence"/>
</dbReference>
<keyword evidence="1" id="KW-0472">Membrane</keyword>
<protein>
    <submittedName>
        <fullName evidence="2">Uncharacterized protein</fullName>
    </submittedName>
</protein>
<name>A0A022WDR0_TRIRU</name>
<proteinExistence type="predicted"/>
<evidence type="ECO:0000256" key="1">
    <source>
        <dbReference type="SAM" id="Phobius"/>
    </source>
</evidence>
<accession>A0A022WDR0</accession>
<evidence type="ECO:0000313" key="2">
    <source>
        <dbReference type="EMBL" id="EZF56469.1"/>
    </source>
</evidence>
<dbReference type="EMBL" id="KK207720">
    <property type="protein sequence ID" value="EZF56469.1"/>
    <property type="molecule type" value="Genomic_DNA"/>
</dbReference>
<reference evidence="2" key="1">
    <citation type="submission" date="2014-02" db="EMBL/GenBank/DDBJ databases">
        <title>The Genome Sequence of Trichophyton rubrum (morphotype fischeri) CBS 288.86.</title>
        <authorList>
            <consortium name="The Broad Institute Genomics Platform"/>
            <person name="Cuomo C.A."/>
            <person name="White T.C."/>
            <person name="Graser Y."/>
            <person name="Martinez-Rossi N."/>
            <person name="Heitman J."/>
            <person name="Young S.K."/>
            <person name="Zeng Q."/>
            <person name="Gargeya S."/>
            <person name="Abouelleil A."/>
            <person name="Alvarado L."/>
            <person name="Chapman S.B."/>
            <person name="Gainer-Dewar J."/>
            <person name="Goldberg J."/>
            <person name="Griggs A."/>
            <person name="Gujja S."/>
            <person name="Hansen M."/>
            <person name="Howarth C."/>
            <person name="Imamovic A."/>
            <person name="Larimer J."/>
            <person name="Martinez D."/>
            <person name="Murphy C."/>
            <person name="Pearson M.D."/>
            <person name="Persinoti G."/>
            <person name="Poon T."/>
            <person name="Priest M."/>
            <person name="Roberts A.D."/>
            <person name="Saif S."/>
            <person name="Shea T.D."/>
            <person name="Sykes S.N."/>
            <person name="Wortman J."/>
            <person name="Nusbaum C."/>
            <person name="Birren B."/>
        </authorList>
    </citation>
    <scope>NUCLEOTIDE SEQUENCE [LARGE SCALE GENOMIC DNA]</scope>
    <source>
        <strain evidence="2">CBS 288.86</strain>
    </source>
</reference>
<sequence>MDAILESVTEWAKSLPPRADFFPVTQPAYAVLITVFQYFLIAPILQLLTPYYPQGKTSISKSYFNLPGRYTWCIMESFGMANFIYIISTSEQGNGFSGLSTWHKVLAVLYVLHYVNRALITPLFLAPSMSPIHIEIFFFAILFHYLASSTFASWLLGYKTVLATAGTLEAPGAMYDITIATSPELTGYMVYVPYIGLTIFLVGMYGNIQSENTLFELRKEEAHRRQKKRDNSAAVTSNGKSIYDKVYVLPPAEGYFSSILFPHYALEWIEWTGFVIIALSVTTLNVASVTAESAASTGVVQLAPFYAPVAKFFMSTCGLPLPLPVLLICVNIMTTTAVRARWGRTWYIERFGEKAVGGRGAFVPYCKWL</sequence>
<dbReference type="InterPro" id="IPR039357">
    <property type="entry name" value="SRD5A/TECR"/>
</dbReference>
<organism evidence="2">
    <name type="scientific">Trichophyton rubrum CBS 288.86</name>
    <dbReference type="NCBI Taxonomy" id="1215330"/>
    <lineage>
        <taxon>Eukaryota</taxon>
        <taxon>Fungi</taxon>
        <taxon>Dikarya</taxon>
        <taxon>Ascomycota</taxon>
        <taxon>Pezizomycotina</taxon>
        <taxon>Eurotiomycetes</taxon>
        <taxon>Eurotiomycetidae</taxon>
        <taxon>Onygenales</taxon>
        <taxon>Arthrodermataceae</taxon>
        <taxon>Trichophyton</taxon>
    </lineage>
</organism>
<feature type="transmembrane region" description="Helical" evidence="1">
    <location>
        <begin position="107"/>
        <end position="125"/>
    </location>
</feature>
<dbReference type="GO" id="GO:0016491">
    <property type="term" value="F:oxidoreductase activity"/>
    <property type="evidence" value="ECO:0007669"/>
    <property type="project" value="TreeGrafter"/>
</dbReference>
<dbReference type="PANTHER" id="PTHR10556:SF43">
    <property type="entry name" value="STEROID 5-ALPHA-REDUCTASE DET2"/>
    <property type="match status" value="1"/>
</dbReference>
<feature type="transmembrane region" description="Helical" evidence="1">
    <location>
        <begin position="70"/>
        <end position="87"/>
    </location>
</feature>